<keyword evidence="3" id="KW-1185">Reference proteome</keyword>
<feature type="compositionally biased region" description="Low complexity" evidence="1">
    <location>
        <begin position="183"/>
        <end position="192"/>
    </location>
</feature>
<dbReference type="OrthoDB" id="62853at2759"/>
<gene>
    <name evidence="2" type="ORF">MSAN_01113100</name>
</gene>
<organism evidence="2 3">
    <name type="scientific">Mycena sanguinolenta</name>
    <dbReference type="NCBI Taxonomy" id="230812"/>
    <lineage>
        <taxon>Eukaryota</taxon>
        <taxon>Fungi</taxon>
        <taxon>Dikarya</taxon>
        <taxon>Basidiomycota</taxon>
        <taxon>Agaricomycotina</taxon>
        <taxon>Agaricomycetes</taxon>
        <taxon>Agaricomycetidae</taxon>
        <taxon>Agaricales</taxon>
        <taxon>Marasmiineae</taxon>
        <taxon>Mycenaceae</taxon>
        <taxon>Mycena</taxon>
    </lineage>
</organism>
<protein>
    <submittedName>
        <fullName evidence="2">PWWP domain-containing protein</fullName>
    </submittedName>
</protein>
<feature type="compositionally biased region" description="Basic and acidic residues" evidence="1">
    <location>
        <begin position="196"/>
        <end position="212"/>
    </location>
</feature>
<feature type="region of interest" description="Disordered" evidence="1">
    <location>
        <begin position="1"/>
        <end position="66"/>
    </location>
</feature>
<evidence type="ECO:0000313" key="3">
    <source>
        <dbReference type="Proteomes" id="UP000623467"/>
    </source>
</evidence>
<feature type="compositionally biased region" description="Polar residues" evidence="1">
    <location>
        <begin position="1"/>
        <end position="12"/>
    </location>
</feature>
<sequence>MHSGKATSTPRTISRKVATDRKDAPQGEGEDAHAQGCVAGERVNKKRKRPVTDVPPKMAQKPDRVPDPDLEFIAQVSRDLFGGVVLSDSTWKRFVEAFERVLGEIKAGYDRLNRDLAKSDQNRQVHARCFRLSGEIMGGRGRGDVSEMGENIEAGSTAEAQAIKTSTESGTRRKRKRGVVTEATSAQSTSTAGGDGKGESGNEKGGESEEHPSKKRKTDVHADKVETDATLTKPQNVANTGMAAAADPEAQKVRKWRQKLQKTFLGNSGYTPQPTAELMPAVDTLFKWLEEYGDMKAEYLKFSKIGKVMRHIHRLDGSKVPRDDEFHFRERAKALVDKWDQILNSNSATIEATDARGGGEVAMGLNGTTMNITMDDG</sequence>
<evidence type="ECO:0000256" key="1">
    <source>
        <dbReference type="SAM" id="MobiDB-lite"/>
    </source>
</evidence>
<dbReference type="AlphaFoldDB" id="A0A8H7D673"/>
<reference evidence="2" key="1">
    <citation type="submission" date="2020-05" db="EMBL/GenBank/DDBJ databases">
        <title>Mycena genomes resolve the evolution of fungal bioluminescence.</title>
        <authorList>
            <person name="Tsai I.J."/>
        </authorList>
    </citation>
    <scope>NUCLEOTIDE SEQUENCE</scope>
    <source>
        <strain evidence="2">160909Yilan</strain>
    </source>
</reference>
<comment type="caution">
    <text evidence="2">The sequence shown here is derived from an EMBL/GenBank/DDBJ whole genome shotgun (WGS) entry which is preliminary data.</text>
</comment>
<name>A0A8H7D673_9AGAR</name>
<feature type="compositionally biased region" description="Basic and acidic residues" evidence="1">
    <location>
        <begin position="17"/>
        <end position="33"/>
    </location>
</feature>
<feature type="region of interest" description="Disordered" evidence="1">
    <location>
        <begin position="153"/>
        <end position="250"/>
    </location>
</feature>
<evidence type="ECO:0000313" key="2">
    <source>
        <dbReference type="EMBL" id="KAF7360837.1"/>
    </source>
</evidence>
<feature type="compositionally biased region" description="Polar residues" evidence="1">
    <location>
        <begin position="229"/>
        <end position="239"/>
    </location>
</feature>
<dbReference type="Proteomes" id="UP000623467">
    <property type="component" value="Unassembled WGS sequence"/>
</dbReference>
<proteinExistence type="predicted"/>
<dbReference type="EMBL" id="JACAZH010000008">
    <property type="protein sequence ID" value="KAF7360837.1"/>
    <property type="molecule type" value="Genomic_DNA"/>
</dbReference>
<accession>A0A8H7D673</accession>